<accession>A4CKT9</accession>
<name>A4CKT9_ROBBH</name>
<evidence type="ECO:0000313" key="2">
    <source>
        <dbReference type="EMBL" id="EAR15488.1"/>
    </source>
</evidence>
<dbReference type="AlphaFoldDB" id="A4CKT9"/>
<keyword evidence="3" id="KW-1185">Reference proteome</keyword>
<protein>
    <submittedName>
        <fullName evidence="2">Uncharacterized protein</fullName>
    </submittedName>
</protein>
<feature type="chain" id="PRO_5002667518" evidence="1">
    <location>
        <begin position="24"/>
        <end position="173"/>
    </location>
</feature>
<dbReference type="HOGENOM" id="CLU_1546449_0_0_10"/>
<organism evidence="2 3">
    <name type="scientific">Robiginitalea biformata (strain ATCC BAA-864 / DSM 15991 / KCTC 12146 / HTCC2501)</name>
    <dbReference type="NCBI Taxonomy" id="313596"/>
    <lineage>
        <taxon>Bacteria</taxon>
        <taxon>Pseudomonadati</taxon>
        <taxon>Bacteroidota</taxon>
        <taxon>Flavobacteriia</taxon>
        <taxon>Flavobacteriales</taxon>
        <taxon>Flavobacteriaceae</taxon>
        <taxon>Robiginitalea</taxon>
    </lineage>
</organism>
<dbReference type="KEGG" id="rbi:RB2501_14209"/>
<dbReference type="EMBL" id="CP001712">
    <property type="protein sequence ID" value="EAR15488.1"/>
    <property type="molecule type" value="Genomic_DNA"/>
</dbReference>
<dbReference type="PROSITE" id="PS51257">
    <property type="entry name" value="PROKAR_LIPOPROTEIN"/>
    <property type="match status" value="1"/>
</dbReference>
<gene>
    <name evidence="2" type="ordered locus">RB2501_14209</name>
</gene>
<proteinExistence type="predicted"/>
<reference evidence="2 3" key="1">
    <citation type="journal article" date="2009" name="J. Bacteriol.">
        <title>Complete genome sequence of Robiginitalea biformata HTCC2501.</title>
        <authorList>
            <person name="Oh H.M."/>
            <person name="Giovannoni S.J."/>
            <person name="Lee K."/>
            <person name="Ferriera S."/>
            <person name="Johnson J."/>
            <person name="Cho J.C."/>
        </authorList>
    </citation>
    <scope>NUCLEOTIDE SEQUENCE [LARGE SCALE GENOMIC DNA]</scope>
    <source>
        <strain evidence="3">ATCC BAA-864 / HTCC2501 / KCTC 12146</strain>
    </source>
</reference>
<evidence type="ECO:0000313" key="3">
    <source>
        <dbReference type="Proteomes" id="UP000009049"/>
    </source>
</evidence>
<evidence type="ECO:0000256" key="1">
    <source>
        <dbReference type="SAM" id="SignalP"/>
    </source>
</evidence>
<dbReference type="OrthoDB" id="9943042at2"/>
<feature type="signal peptide" evidence="1">
    <location>
        <begin position="1"/>
        <end position="23"/>
    </location>
</feature>
<sequence length="173" mass="18329">MKAYSIFAAFCCLLVLMGCSSDSGDTAPESSDPYFNFTIVDQSGKATFTGSSIHFNSNFTDVKNGEGEDTVLNTIVVVAQDTEGKETLTLGITMEEEVTTGTYKVGTDLFSFFHAFVNYSRNIQEDQLGSQSDDGTFTISSISGSVIRGSINIDASGSAGDLLITGEFVATGI</sequence>
<dbReference type="RefSeq" id="WP_015754804.1">
    <property type="nucleotide sequence ID" value="NC_013222.1"/>
</dbReference>
<dbReference type="Proteomes" id="UP000009049">
    <property type="component" value="Chromosome"/>
</dbReference>
<keyword evidence="1" id="KW-0732">Signal</keyword>
<dbReference type="STRING" id="313596.RB2501_14209"/>